<gene>
    <name evidence="2" type="ORF">D9756_005115</name>
</gene>
<feature type="transmembrane region" description="Helical" evidence="1">
    <location>
        <begin position="12"/>
        <end position="33"/>
    </location>
</feature>
<evidence type="ECO:0000256" key="1">
    <source>
        <dbReference type="SAM" id="Phobius"/>
    </source>
</evidence>
<dbReference type="PANTHER" id="PTHR40465">
    <property type="entry name" value="CHROMOSOME 1, WHOLE GENOME SHOTGUN SEQUENCE"/>
    <property type="match status" value="1"/>
</dbReference>
<dbReference type="Proteomes" id="UP000559027">
    <property type="component" value="Unassembled WGS sequence"/>
</dbReference>
<dbReference type="PANTHER" id="PTHR40465:SF1">
    <property type="entry name" value="DUF6534 DOMAIN-CONTAINING PROTEIN"/>
    <property type="match status" value="1"/>
</dbReference>
<evidence type="ECO:0000313" key="2">
    <source>
        <dbReference type="EMBL" id="KAF5360543.1"/>
    </source>
</evidence>
<organism evidence="2 3">
    <name type="scientific">Leucocoprinus leucothites</name>
    <dbReference type="NCBI Taxonomy" id="201217"/>
    <lineage>
        <taxon>Eukaryota</taxon>
        <taxon>Fungi</taxon>
        <taxon>Dikarya</taxon>
        <taxon>Basidiomycota</taxon>
        <taxon>Agaricomycotina</taxon>
        <taxon>Agaricomycetes</taxon>
        <taxon>Agaricomycetidae</taxon>
        <taxon>Agaricales</taxon>
        <taxon>Agaricineae</taxon>
        <taxon>Agaricaceae</taxon>
        <taxon>Leucocoprinus</taxon>
    </lineage>
</organism>
<keyword evidence="1" id="KW-0472">Membrane</keyword>
<dbReference type="EMBL" id="JAACJO010000003">
    <property type="protein sequence ID" value="KAF5360543.1"/>
    <property type="molecule type" value="Genomic_DNA"/>
</dbReference>
<comment type="caution">
    <text evidence="2">The sequence shown here is derived from an EMBL/GenBank/DDBJ whole genome shotgun (WGS) entry which is preliminary data.</text>
</comment>
<protein>
    <submittedName>
        <fullName evidence="2">Uncharacterized protein</fullName>
    </submittedName>
</protein>
<accession>A0A8H5G8Y5</accession>
<feature type="transmembrane region" description="Helical" evidence="1">
    <location>
        <begin position="45"/>
        <end position="66"/>
    </location>
</feature>
<keyword evidence="1" id="KW-0812">Transmembrane</keyword>
<dbReference type="AlphaFoldDB" id="A0A8H5G8Y5"/>
<name>A0A8H5G8Y5_9AGAR</name>
<keyword evidence="3" id="KW-1185">Reference proteome</keyword>
<evidence type="ECO:0000313" key="3">
    <source>
        <dbReference type="Proteomes" id="UP000559027"/>
    </source>
</evidence>
<sequence length="242" mass="27890">MGPAEIAHGPMLIGIIFNVLLYGIMITQVYLYYTTYKRDRLWMKLLVLAVFVADTINTLFDVWYLYESVITHFDDPPFLATANWRFATDPVMTGIIELMVQLFFSWRIWALTKNLVVVIIVVLLSLTAGICAIVTTYEITIIPEFVRFQEFKVEYRDCLVGLCKRSRHYHYERPRLVSVSRRKHKTGFKSSDLMVDRIIRVTVQTGLLTSMLAIVDLIVYLADPTERTSCSTSPFASSIPIR</sequence>
<reference evidence="2 3" key="1">
    <citation type="journal article" date="2020" name="ISME J.">
        <title>Uncovering the hidden diversity of litter-decomposition mechanisms in mushroom-forming fungi.</title>
        <authorList>
            <person name="Floudas D."/>
            <person name="Bentzer J."/>
            <person name="Ahren D."/>
            <person name="Johansson T."/>
            <person name="Persson P."/>
            <person name="Tunlid A."/>
        </authorList>
    </citation>
    <scope>NUCLEOTIDE SEQUENCE [LARGE SCALE GENOMIC DNA]</scope>
    <source>
        <strain evidence="2 3">CBS 146.42</strain>
    </source>
</reference>
<feature type="transmembrane region" description="Helical" evidence="1">
    <location>
        <begin position="116"/>
        <end position="137"/>
    </location>
</feature>
<proteinExistence type="predicted"/>
<feature type="transmembrane region" description="Helical" evidence="1">
    <location>
        <begin position="86"/>
        <end position="104"/>
    </location>
</feature>
<keyword evidence="1" id="KW-1133">Transmembrane helix</keyword>
<dbReference type="OrthoDB" id="3183258at2759"/>